<dbReference type="InterPro" id="IPR036291">
    <property type="entry name" value="NAD(P)-bd_dom_sf"/>
</dbReference>
<dbReference type="PRINTS" id="PR00081">
    <property type="entry name" value="GDHRDH"/>
</dbReference>
<dbReference type="eggNOG" id="KOG1014">
    <property type="taxonomic scope" value="Eukaryota"/>
</dbReference>
<keyword evidence="4" id="KW-1185">Reference proteome</keyword>
<evidence type="ECO:0000256" key="2">
    <source>
        <dbReference type="ARBA" id="ARBA00023002"/>
    </source>
</evidence>
<dbReference type="RefSeq" id="XP_001008499.2">
    <property type="nucleotide sequence ID" value="XM_001008499.2"/>
</dbReference>
<name>Q22R68_TETTS</name>
<dbReference type="EMBL" id="GG662845">
    <property type="protein sequence ID" value="EAR88254.2"/>
    <property type="molecule type" value="Genomic_DNA"/>
</dbReference>
<dbReference type="Proteomes" id="UP000009168">
    <property type="component" value="Unassembled WGS sequence"/>
</dbReference>
<dbReference type="HOGENOM" id="CLU_010194_38_3_1"/>
<evidence type="ECO:0000313" key="4">
    <source>
        <dbReference type="Proteomes" id="UP000009168"/>
    </source>
</evidence>
<dbReference type="FunCoup" id="Q22R68">
    <property type="interactions" value="109"/>
</dbReference>
<sequence>MIKQILNRADSFVDQNKRFVGALAFLYATSLATRSLKKVLGFLAGQFIPGYNLTQRYGKGSYAAISACTDGIGKGFALELARRGFNLVMMIRNAKKGEVLAEEIRKTINKDIDIRIVEIDFQNIQNPGVIEAIVDQLKGLDISILVNNVGKLLHGSFEIQNFTEINNLISMNCGAQALLTRGLISQLLQRKQKSAIINLSSLSCNQPMVGYAMYGASKSFNDYFSRSLSEEYKGRLDILSVRPGWVTTPMTDGINEKFFEITAEQCASNVLRQLGRTNLTFGHYKHQITAYFSELVIDILNNDSRKKLQNSNKSQ</sequence>
<dbReference type="KEGG" id="tet:TTHERM_00024130"/>
<dbReference type="STRING" id="312017.Q22R68"/>
<accession>Q22R68</accession>
<dbReference type="InParanoid" id="Q22R68"/>
<dbReference type="PIRSF" id="PIRSF000126">
    <property type="entry name" value="11-beta-HSD1"/>
    <property type="match status" value="1"/>
</dbReference>
<gene>
    <name evidence="3" type="ORF">TTHERM_00024130</name>
</gene>
<dbReference type="AlphaFoldDB" id="Q22R68"/>
<dbReference type="CDD" id="cd05356">
    <property type="entry name" value="17beta-HSD1_like_SDR_c"/>
    <property type="match status" value="1"/>
</dbReference>
<dbReference type="SUPFAM" id="SSF51735">
    <property type="entry name" value="NAD(P)-binding Rossmann-fold domains"/>
    <property type="match status" value="1"/>
</dbReference>
<organism evidence="3 4">
    <name type="scientific">Tetrahymena thermophila (strain SB210)</name>
    <dbReference type="NCBI Taxonomy" id="312017"/>
    <lineage>
        <taxon>Eukaryota</taxon>
        <taxon>Sar</taxon>
        <taxon>Alveolata</taxon>
        <taxon>Ciliophora</taxon>
        <taxon>Intramacronucleata</taxon>
        <taxon>Oligohymenophorea</taxon>
        <taxon>Hymenostomatida</taxon>
        <taxon>Tetrahymenina</taxon>
        <taxon>Tetrahymenidae</taxon>
        <taxon>Tetrahymena</taxon>
    </lineage>
</organism>
<dbReference type="OrthoDB" id="418498at2759"/>
<dbReference type="GO" id="GO:0016491">
    <property type="term" value="F:oxidoreductase activity"/>
    <property type="evidence" value="ECO:0007669"/>
    <property type="project" value="UniProtKB-KW"/>
</dbReference>
<evidence type="ECO:0000313" key="3">
    <source>
        <dbReference type="EMBL" id="EAR88254.2"/>
    </source>
</evidence>
<dbReference type="InterPro" id="IPR051019">
    <property type="entry name" value="VLCFA-Steroid_DH"/>
</dbReference>
<comment type="similarity">
    <text evidence="1">Belongs to the short-chain dehydrogenases/reductases (SDR) family.</text>
</comment>
<dbReference type="PANTHER" id="PTHR43899">
    <property type="entry name" value="RH59310P"/>
    <property type="match status" value="1"/>
</dbReference>
<dbReference type="PANTHER" id="PTHR43899:SF13">
    <property type="entry name" value="RH59310P"/>
    <property type="match status" value="1"/>
</dbReference>
<keyword evidence="2" id="KW-0560">Oxidoreductase</keyword>
<reference evidence="4" key="1">
    <citation type="journal article" date="2006" name="PLoS Biol.">
        <title>Macronuclear genome sequence of the ciliate Tetrahymena thermophila, a model eukaryote.</title>
        <authorList>
            <person name="Eisen J.A."/>
            <person name="Coyne R.S."/>
            <person name="Wu M."/>
            <person name="Wu D."/>
            <person name="Thiagarajan M."/>
            <person name="Wortman J.R."/>
            <person name="Badger J.H."/>
            <person name="Ren Q."/>
            <person name="Amedeo P."/>
            <person name="Jones K.M."/>
            <person name="Tallon L.J."/>
            <person name="Delcher A.L."/>
            <person name="Salzberg S.L."/>
            <person name="Silva J.C."/>
            <person name="Haas B.J."/>
            <person name="Majoros W.H."/>
            <person name="Farzad M."/>
            <person name="Carlton J.M."/>
            <person name="Smith R.K. Jr."/>
            <person name="Garg J."/>
            <person name="Pearlman R.E."/>
            <person name="Karrer K.M."/>
            <person name="Sun L."/>
            <person name="Manning G."/>
            <person name="Elde N.C."/>
            <person name="Turkewitz A.P."/>
            <person name="Asai D.J."/>
            <person name="Wilkes D.E."/>
            <person name="Wang Y."/>
            <person name="Cai H."/>
            <person name="Collins K."/>
            <person name="Stewart B.A."/>
            <person name="Lee S.R."/>
            <person name="Wilamowska K."/>
            <person name="Weinberg Z."/>
            <person name="Ruzzo W.L."/>
            <person name="Wloga D."/>
            <person name="Gaertig J."/>
            <person name="Frankel J."/>
            <person name="Tsao C.-C."/>
            <person name="Gorovsky M.A."/>
            <person name="Keeling P.J."/>
            <person name="Waller R.F."/>
            <person name="Patron N.J."/>
            <person name="Cherry J.M."/>
            <person name="Stover N.A."/>
            <person name="Krieger C.J."/>
            <person name="del Toro C."/>
            <person name="Ryder H.F."/>
            <person name="Williamson S.C."/>
            <person name="Barbeau R.A."/>
            <person name="Hamilton E.P."/>
            <person name="Orias E."/>
        </authorList>
    </citation>
    <scope>NUCLEOTIDE SEQUENCE [LARGE SCALE GENOMIC DNA]</scope>
    <source>
        <strain evidence="4">SB210</strain>
    </source>
</reference>
<dbReference type="InterPro" id="IPR002347">
    <property type="entry name" value="SDR_fam"/>
</dbReference>
<proteinExistence type="inferred from homology"/>
<dbReference type="Pfam" id="PF00106">
    <property type="entry name" value="adh_short"/>
    <property type="match status" value="1"/>
</dbReference>
<protein>
    <submittedName>
        <fullName evidence="3">Oxidoreductase, short chain dehydrogenase/reductase family protein</fullName>
    </submittedName>
</protein>
<evidence type="ECO:0000256" key="1">
    <source>
        <dbReference type="ARBA" id="ARBA00006484"/>
    </source>
</evidence>
<dbReference type="GeneID" id="7828746"/>
<dbReference type="Gene3D" id="3.40.50.720">
    <property type="entry name" value="NAD(P)-binding Rossmann-like Domain"/>
    <property type="match status" value="1"/>
</dbReference>